<name>A0A0B6YQP5_9EUPU</name>
<organism evidence="1">
    <name type="scientific">Arion vulgaris</name>
    <dbReference type="NCBI Taxonomy" id="1028688"/>
    <lineage>
        <taxon>Eukaryota</taxon>
        <taxon>Metazoa</taxon>
        <taxon>Spiralia</taxon>
        <taxon>Lophotrochozoa</taxon>
        <taxon>Mollusca</taxon>
        <taxon>Gastropoda</taxon>
        <taxon>Heterobranchia</taxon>
        <taxon>Euthyneura</taxon>
        <taxon>Panpulmonata</taxon>
        <taxon>Eupulmonata</taxon>
        <taxon>Stylommatophora</taxon>
        <taxon>Helicina</taxon>
        <taxon>Arionoidea</taxon>
        <taxon>Arionidae</taxon>
        <taxon>Arion</taxon>
    </lineage>
</organism>
<proteinExistence type="predicted"/>
<protein>
    <submittedName>
        <fullName evidence="1">Uncharacterized protein</fullName>
    </submittedName>
</protein>
<dbReference type="EMBL" id="HACG01011749">
    <property type="protein sequence ID" value="CEK58614.1"/>
    <property type="molecule type" value="Transcribed_RNA"/>
</dbReference>
<dbReference type="AlphaFoldDB" id="A0A0B6YQP5"/>
<feature type="non-terminal residue" evidence="1">
    <location>
        <position position="59"/>
    </location>
</feature>
<evidence type="ECO:0000313" key="1">
    <source>
        <dbReference type="EMBL" id="CEK58614.1"/>
    </source>
</evidence>
<sequence length="59" mass="6791">MTSVMQVAQHLKGSKDKRLTSLHWISPYDSIPLCKYVTLLHEEHPPIHPSLTPRQSMLL</sequence>
<gene>
    <name evidence="1" type="primary">ORF33644</name>
</gene>
<accession>A0A0B6YQP5</accession>
<reference evidence="1" key="1">
    <citation type="submission" date="2014-12" db="EMBL/GenBank/DDBJ databases">
        <title>Insight into the proteome of Arion vulgaris.</title>
        <authorList>
            <person name="Aradska J."/>
            <person name="Bulat T."/>
            <person name="Smidak R."/>
            <person name="Sarate P."/>
            <person name="Gangsoo J."/>
            <person name="Sialana F."/>
            <person name="Bilban M."/>
            <person name="Lubec G."/>
        </authorList>
    </citation>
    <scope>NUCLEOTIDE SEQUENCE</scope>
    <source>
        <tissue evidence="1">Skin</tissue>
    </source>
</reference>